<evidence type="ECO:0000313" key="5">
    <source>
        <dbReference type="EMBL" id="CAF4314009.1"/>
    </source>
</evidence>
<keyword evidence="4" id="KW-0472">Membrane</keyword>
<evidence type="ECO:0000313" key="6">
    <source>
        <dbReference type="Proteomes" id="UP000663844"/>
    </source>
</evidence>
<comment type="subcellular location">
    <subcellularLocation>
        <location evidence="1">Membrane</location>
        <topology evidence="1">Multi-pass membrane protein</topology>
    </subcellularLocation>
</comment>
<evidence type="ECO:0000256" key="2">
    <source>
        <dbReference type="ARBA" id="ARBA00022692"/>
    </source>
</evidence>
<name>A0A820IYR5_9BILA</name>
<proteinExistence type="predicted"/>
<keyword evidence="3" id="KW-1133">Transmembrane helix</keyword>
<comment type="caution">
    <text evidence="5">The sequence shown here is derived from an EMBL/GenBank/DDBJ whole genome shotgun (WGS) entry which is preliminary data.</text>
</comment>
<dbReference type="Gene3D" id="1.20.1540.10">
    <property type="entry name" value="Rhomboid-like"/>
    <property type="match status" value="1"/>
</dbReference>
<evidence type="ECO:0000256" key="1">
    <source>
        <dbReference type="ARBA" id="ARBA00004141"/>
    </source>
</evidence>
<dbReference type="InterPro" id="IPR035952">
    <property type="entry name" value="Rhomboid-like_sf"/>
</dbReference>
<organism evidence="5 6">
    <name type="scientific">Adineta steineri</name>
    <dbReference type="NCBI Taxonomy" id="433720"/>
    <lineage>
        <taxon>Eukaryota</taxon>
        <taxon>Metazoa</taxon>
        <taxon>Spiralia</taxon>
        <taxon>Gnathifera</taxon>
        <taxon>Rotifera</taxon>
        <taxon>Eurotatoria</taxon>
        <taxon>Bdelloidea</taxon>
        <taxon>Adinetida</taxon>
        <taxon>Adinetidae</taxon>
        <taxon>Adineta</taxon>
    </lineage>
</organism>
<accession>A0A820IYR5</accession>
<dbReference type="GO" id="GO:0016020">
    <property type="term" value="C:membrane"/>
    <property type="evidence" value="ECO:0007669"/>
    <property type="project" value="UniProtKB-SubCell"/>
</dbReference>
<gene>
    <name evidence="5" type="ORF">OXD698_LOCUS46798</name>
</gene>
<dbReference type="SUPFAM" id="SSF144091">
    <property type="entry name" value="Rhomboid-like"/>
    <property type="match status" value="1"/>
</dbReference>
<keyword evidence="2" id="KW-0812">Transmembrane</keyword>
<dbReference type="AlphaFoldDB" id="A0A820IYR5"/>
<sequence length="65" mass="7206">VLWSFSDPIIQIFGKEQFAAVFVSGGVVSSWLSYVFKIVTKTPNISLGAVSINISEKKSDMYYVI</sequence>
<dbReference type="EMBL" id="CAJOAZ010017312">
    <property type="protein sequence ID" value="CAF4314009.1"/>
    <property type="molecule type" value="Genomic_DNA"/>
</dbReference>
<protein>
    <submittedName>
        <fullName evidence="5">Uncharacterized protein</fullName>
    </submittedName>
</protein>
<feature type="non-terminal residue" evidence="5">
    <location>
        <position position="1"/>
    </location>
</feature>
<evidence type="ECO:0000256" key="4">
    <source>
        <dbReference type="ARBA" id="ARBA00023136"/>
    </source>
</evidence>
<dbReference type="Proteomes" id="UP000663844">
    <property type="component" value="Unassembled WGS sequence"/>
</dbReference>
<evidence type="ECO:0000256" key="3">
    <source>
        <dbReference type="ARBA" id="ARBA00022989"/>
    </source>
</evidence>
<reference evidence="5" key="1">
    <citation type="submission" date="2021-02" db="EMBL/GenBank/DDBJ databases">
        <authorList>
            <person name="Nowell W R."/>
        </authorList>
    </citation>
    <scope>NUCLEOTIDE SEQUENCE</scope>
</reference>